<dbReference type="AlphaFoldDB" id="A0AAD5LVF4"/>
<dbReference type="GO" id="GO:0003676">
    <property type="term" value="F:nucleic acid binding"/>
    <property type="evidence" value="ECO:0007669"/>
    <property type="project" value="InterPro"/>
</dbReference>
<accession>A0AAD5LVF4</accession>
<protein>
    <submittedName>
        <fullName evidence="1">Uncharacterized protein</fullName>
    </submittedName>
</protein>
<name>A0AAD5LVF4_PYTIN</name>
<evidence type="ECO:0000313" key="1">
    <source>
        <dbReference type="EMBL" id="KAJ0394546.1"/>
    </source>
</evidence>
<dbReference type="Proteomes" id="UP001209570">
    <property type="component" value="Unassembled WGS sequence"/>
</dbReference>
<organism evidence="1 2">
    <name type="scientific">Pythium insidiosum</name>
    <name type="common">Pythiosis disease agent</name>
    <dbReference type="NCBI Taxonomy" id="114742"/>
    <lineage>
        <taxon>Eukaryota</taxon>
        <taxon>Sar</taxon>
        <taxon>Stramenopiles</taxon>
        <taxon>Oomycota</taxon>
        <taxon>Peronosporomycetes</taxon>
        <taxon>Pythiales</taxon>
        <taxon>Pythiaceae</taxon>
        <taxon>Pythium</taxon>
    </lineage>
</organism>
<sequence>MVQQLLAEDELKRKGSRLRPLLTPEQEVARLHWILSWLMETEEGAVIVDMNNVVHIDEKWFYEDSDKKTYYVFEGETLPHRMVHSKRFMGKIMFPAAVARPRYDYHRKAMFTGKIGIWPFAKKGLALRTSKNREKGAEIITPIDSINKDVYKEYLITHVIPAIKDNTTPHRELNDPDIVAAGSSDGWDIRLLNQPPRSPDLNVLDLGHFASIQSLQYQKPCRTLPDLISVETSYLSKTSTTSSPLYRM</sequence>
<dbReference type="EMBL" id="JAKCXM010000402">
    <property type="protein sequence ID" value="KAJ0394546.1"/>
    <property type="molecule type" value="Genomic_DNA"/>
</dbReference>
<reference evidence="1" key="1">
    <citation type="submission" date="2021-12" db="EMBL/GenBank/DDBJ databases">
        <title>Prjna785345.</title>
        <authorList>
            <person name="Rujirawat T."/>
            <person name="Krajaejun T."/>
        </authorList>
    </citation>
    <scope>NUCLEOTIDE SEQUENCE</scope>
    <source>
        <strain evidence="1">Pi057C3</strain>
    </source>
</reference>
<dbReference type="InterPro" id="IPR036397">
    <property type="entry name" value="RNaseH_sf"/>
</dbReference>
<keyword evidence="2" id="KW-1185">Reference proteome</keyword>
<evidence type="ECO:0000313" key="2">
    <source>
        <dbReference type="Proteomes" id="UP001209570"/>
    </source>
</evidence>
<comment type="caution">
    <text evidence="1">The sequence shown here is derived from an EMBL/GenBank/DDBJ whole genome shotgun (WGS) entry which is preliminary data.</text>
</comment>
<dbReference type="PANTHER" id="PTHR47169:SF2">
    <property type="entry name" value="OS01G0541250 PROTEIN"/>
    <property type="match status" value="1"/>
</dbReference>
<dbReference type="PANTHER" id="PTHR47169">
    <property type="entry name" value="OS01G0541250 PROTEIN"/>
    <property type="match status" value="1"/>
</dbReference>
<gene>
    <name evidence="1" type="ORF">P43SY_001278</name>
</gene>
<dbReference type="Gene3D" id="3.30.420.10">
    <property type="entry name" value="Ribonuclease H-like superfamily/Ribonuclease H"/>
    <property type="match status" value="1"/>
</dbReference>
<proteinExistence type="predicted"/>